<gene>
    <name evidence="6" type="ORF">AWJ14_15385</name>
</gene>
<dbReference type="PROSITE" id="PS51184">
    <property type="entry name" value="JMJC"/>
    <property type="match status" value="1"/>
</dbReference>
<evidence type="ECO:0000256" key="3">
    <source>
        <dbReference type="ARBA" id="ARBA00023002"/>
    </source>
</evidence>
<keyword evidence="3" id="KW-0560">Oxidoreductase</keyword>
<dbReference type="InterPro" id="IPR003347">
    <property type="entry name" value="JmjC_dom"/>
</dbReference>
<dbReference type="InterPro" id="IPR041667">
    <property type="entry name" value="Cupin_8"/>
</dbReference>
<reference evidence="6 7" key="1">
    <citation type="submission" date="2015-12" db="EMBL/GenBank/DDBJ databases">
        <authorList>
            <person name="Shamseldin A."/>
            <person name="Moawad H."/>
            <person name="Abd El-Rahim W.M."/>
            <person name="Sadowsky M.J."/>
        </authorList>
    </citation>
    <scope>NUCLEOTIDE SEQUENCE [LARGE SCALE GENOMIC DNA]</scope>
    <source>
        <strain evidence="6 7">JC234</strain>
    </source>
</reference>
<proteinExistence type="predicted"/>
<dbReference type="STRING" id="1480615.AWJ14_15385"/>
<comment type="cofactor">
    <cofactor evidence="1">
        <name>Fe(2+)</name>
        <dbReference type="ChEBI" id="CHEBI:29033"/>
    </cofactor>
</comment>
<dbReference type="Gene3D" id="2.60.120.650">
    <property type="entry name" value="Cupin"/>
    <property type="match status" value="1"/>
</dbReference>
<dbReference type="EMBL" id="LQZT01000049">
    <property type="protein sequence ID" value="OCW55853.1"/>
    <property type="molecule type" value="Genomic_DNA"/>
</dbReference>
<dbReference type="SMART" id="SM00558">
    <property type="entry name" value="JmjC"/>
    <property type="match status" value="1"/>
</dbReference>
<protein>
    <submittedName>
        <fullName evidence="6">Peptide methionine sulfoxide reductase</fullName>
    </submittedName>
</protein>
<dbReference type="SUPFAM" id="SSF51197">
    <property type="entry name" value="Clavaminate synthase-like"/>
    <property type="match status" value="1"/>
</dbReference>
<evidence type="ECO:0000256" key="2">
    <source>
        <dbReference type="ARBA" id="ARBA00022723"/>
    </source>
</evidence>
<keyword evidence="7" id="KW-1185">Reference proteome</keyword>
<dbReference type="Proteomes" id="UP000094795">
    <property type="component" value="Unassembled WGS sequence"/>
</dbReference>
<keyword evidence="4" id="KW-0408">Iron</keyword>
<dbReference type="Pfam" id="PF13621">
    <property type="entry name" value="Cupin_8"/>
    <property type="match status" value="1"/>
</dbReference>
<dbReference type="PANTHER" id="PTHR12461">
    <property type="entry name" value="HYPOXIA-INDUCIBLE FACTOR 1 ALPHA INHIBITOR-RELATED"/>
    <property type="match status" value="1"/>
</dbReference>
<evidence type="ECO:0000256" key="4">
    <source>
        <dbReference type="ARBA" id="ARBA00023004"/>
    </source>
</evidence>
<dbReference type="OrthoDB" id="479699at2"/>
<evidence type="ECO:0000256" key="1">
    <source>
        <dbReference type="ARBA" id="ARBA00001954"/>
    </source>
</evidence>
<evidence type="ECO:0000313" key="6">
    <source>
        <dbReference type="EMBL" id="OCW55853.1"/>
    </source>
</evidence>
<sequence length="326" mass="36820">MPSEDWTEWAAHNLAMGIARADIAAELGKAGLSVADANRLLAGIEGSPVFRAARRLGEDVRKWTMLSDALLALEGLTHDYDSVPRVSGLSSDNFLRDYYALNRPVIITDVVATWPASQKWTLDFLADRFGQCRITYQSGRSRRDHRDSFVDHSTEATLAAYIELIRSGEETNDYYLIAHDKILDRPDFKPLIDDIVFDTRYFDPVSQPGRVFFWLGPKGSATPMHRDLGNVFFAQVMGRKRVTLIPSKQLHKVYNQTGYHSEIDFENDNLADYPLLEGAHIIDVVIAPGELLFIPIGWWHAVRSLDVSITVTGNNFRFPNVFADIF</sequence>
<dbReference type="PANTHER" id="PTHR12461:SF106">
    <property type="entry name" value="BIFUNCTIONAL PEPTIDASE AND ARGINYL-HYDROXYLASE JMJD5"/>
    <property type="match status" value="1"/>
</dbReference>
<dbReference type="AlphaFoldDB" id="A0A1C1YQR9"/>
<organism evidence="6 7">
    <name type="scientific">Hoeflea olei</name>
    <dbReference type="NCBI Taxonomy" id="1480615"/>
    <lineage>
        <taxon>Bacteria</taxon>
        <taxon>Pseudomonadati</taxon>
        <taxon>Pseudomonadota</taxon>
        <taxon>Alphaproteobacteria</taxon>
        <taxon>Hyphomicrobiales</taxon>
        <taxon>Rhizobiaceae</taxon>
        <taxon>Hoeflea</taxon>
    </lineage>
</organism>
<comment type="caution">
    <text evidence="6">The sequence shown here is derived from an EMBL/GenBank/DDBJ whole genome shotgun (WGS) entry which is preliminary data.</text>
</comment>
<accession>A0A1C1YQR9</accession>
<keyword evidence="2" id="KW-0479">Metal-binding</keyword>
<name>A0A1C1YQR9_9HYPH</name>
<evidence type="ECO:0000259" key="5">
    <source>
        <dbReference type="PROSITE" id="PS51184"/>
    </source>
</evidence>
<feature type="domain" description="JmjC" evidence="5">
    <location>
        <begin position="166"/>
        <end position="326"/>
    </location>
</feature>
<dbReference type="GO" id="GO:0046872">
    <property type="term" value="F:metal ion binding"/>
    <property type="evidence" value="ECO:0007669"/>
    <property type="project" value="UniProtKB-KW"/>
</dbReference>
<evidence type="ECO:0000313" key="7">
    <source>
        <dbReference type="Proteomes" id="UP000094795"/>
    </source>
</evidence>
<dbReference type="GO" id="GO:0016491">
    <property type="term" value="F:oxidoreductase activity"/>
    <property type="evidence" value="ECO:0007669"/>
    <property type="project" value="UniProtKB-KW"/>
</dbReference>